<dbReference type="InterPro" id="IPR036259">
    <property type="entry name" value="MFS_trans_sf"/>
</dbReference>
<dbReference type="Gene3D" id="1.20.1250.20">
    <property type="entry name" value="MFS general substrate transporter like domains"/>
    <property type="match status" value="2"/>
</dbReference>
<proteinExistence type="inferred from homology"/>
<keyword evidence="3" id="KW-0812">Transmembrane</keyword>
<feature type="transmembrane region" description="Helical" evidence="3">
    <location>
        <begin position="122"/>
        <end position="145"/>
    </location>
</feature>
<feature type="transmembrane region" description="Helical" evidence="3">
    <location>
        <begin position="700"/>
        <end position="719"/>
    </location>
</feature>
<evidence type="ECO:0008006" key="6">
    <source>
        <dbReference type="Google" id="ProtNLM"/>
    </source>
</evidence>
<dbReference type="SUPFAM" id="SSF103473">
    <property type="entry name" value="MFS general substrate transporter"/>
    <property type="match status" value="2"/>
</dbReference>
<gene>
    <name evidence="4" type="ORF">PMEA_00010629</name>
</gene>
<evidence type="ECO:0000256" key="3">
    <source>
        <dbReference type="SAM" id="Phobius"/>
    </source>
</evidence>
<dbReference type="AlphaFoldDB" id="A0AAU9VTP5"/>
<evidence type="ECO:0000256" key="2">
    <source>
        <dbReference type="SAM" id="MobiDB-lite"/>
    </source>
</evidence>
<evidence type="ECO:0000313" key="4">
    <source>
        <dbReference type="EMBL" id="CAH3034363.1"/>
    </source>
</evidence>
<comment type="similarity">
    <text evidence="1">Belongs to the major facilitator superfamily.</text>
</comment>
<organism evidence="4 5">
    <name type="scientific">Pocillopora meandrina</name>
    <dbReference type="NCBI Taxonomy" id="46732"/>
    <lineage>
        <taxon>Eukaryota</taxon>
        <taxon>Metazoa</taxon>
        <taxon>Cnidaria</taxon>
        <taxon>Anthozoa</taxon>
        <taxon>Hexacorallia</taxon>
        <taxon>Scleractinia</taxon>
        <taxon>Astrocoeniina</taxon>
        <taxon>Pocilloporidae</taxon>
        <taxon>Pocillopora</taxon>
    </lineage>
</organism>
<name>A0AAU9VTP5_9CNID</name>
<sequence>MRTREMLLCAAGSIFNDLCKSMFSFSLLFFMEVVELSAADTGLIILTGQIVDGLTSVISGYLGDMVKVPVLSRKIGMRKSWHLVATVFMGIVVPLCVNRCILCSGSHQTWLPTVSYCFLYSLYNMCFSVVEINHLAFITTSAVSVEELTDLSAIRTMFSFLSGIYIYVIAWGLFGQDNSDTLGPQILVDFVHLSWIATGTGLFFAVIFHIGTKEPQKCQSKESATTDLTLHSVTRGIEVWFTHYLKKSVIHSGHFPVILQKAPGKFIEEFGLENANSRRTSLAFKFTDMVMASTEYEEYQSEMNGCGETKSGEVRIRKRSLLQKFAVAMFADGKTDLEVQHLDSERKKSLRTLDFDDILLRLQHEEHKHPTCVGAMENQVTMDGIDDDHATDEESWNARQEEIKNTTDKDMWKMTNSAAPKTSFCTVFKQRKYGMVLFPDDCKFGLSNSGFEDDGGDDDKKESLCGTSVREQRKSVTFDPSGFLEMPSMNGTERQGLNLDHTSDNKTILDESTQDFPKQHVRKIERTEGCDGTDNSLTSADNPDLHGLPVQSTSSTSEGRRPKGIKHWLKDPNVYTVAIIFTCTRLTQDSVNRYIPLFLTERLSFPKAATAYFPLVLLTSGSLASSTCKKLKRKIGSKRSYLLASLLVMGGAVWSYFQTFSTRQSTYAPVVMMGSGLSIMYVMALVFITEVIGENKETSGSVFSIIIVLARISSGVLVIGIQEFYPEERTSSNEAVSNYLQHVFVMAPGVLTLVGFLLVLFFQPSNFICKSKGKYIVKLLDVYNLVSEDVEALQGQSSFDVQVNQCPSGVIATSNHNLDDSHNTSIVVVDSCSEDSKL</sequence>
<protein>
    <recommendedName>
        <fullName evidence="6">Major facilitator superfamily domain-containing protein 12-like</fullName>
    </recommendedName>
</protein>
<keyword evidence="5" id="KW-1185">Reference proteome</keyword>
<feature type="region of interest" description="Disordered" evidence="2">
    <location>
        <begin position="450"/>
        <end position="500"/>
    </location>
</feature>
<evidence type="ECO:0000313" key="5">
    <source>
        <dbReference type="Proteomes" id="UP001159428"/>
    </source>
</evidence>
<accession>A0AAU9VTP5</accession>
<feature type="transmembrane region" description="Helical" evidence="3">
    <location>
        <begin position="640"/>
        <end position="657"/>
    </location>
</feature>
<dbReference type="PANTHER" id="PTHR11328">
    <property type="entry name" value="MAJOR FACILITATOR SUPERFAMILY DOMAIN-CONTAINING PROTEIN"/>
    <property type="match status" value="1"/>
</dbReference>
<dbReference type="EMBL" id="CALNXJ010000002">
    <property type="protein sequence ID" value="CAH3034363.1"/>
    <property type="molecule type" value="Genomic_DNA"/>
</dbReference>
<dbReference type="GO" id="GO:0005886">
    <property type="term" value="C:plasma membrane"/>
    <property type="evidence" value="ECO:0007669"/>
    <property type="project" value="TreeGrafter"/>
</dbReference>
<feature type="region of interest" description="Disordered" evidence="2">
    <location>
        <begin position="527"/>
        <end position="563"/>
    </location>
</feature>
<feature type="transmembrane region" description="Helical" evidence="3">
    <location>
        <begin position="669"/>
        <end position="688"/>
    </location>
</feature>
<keyword evidence="3" id="KW-1133">Transmembrane helix</keyword>
<dbReference type="GO" id="GO:0008643">
    <property type="term" value="P:carbohydrate transport"/>
    <property type="evidence" value="ECO:0007669"/>
    <property type="project" value="InterPro"/>
</dbReference>
<dbReference type="GO" id="GO:0015293">
    <property type="term" value="F:symporter activity"/>
    <property type="evidence" value="ECO:0007669"/>
    <property type="project" value="InterPro"/>
</dbReference>
<dbReference type="Proteomes" id="UP001159428">
    <property type="component" value="Unassembled WGS sequence"/>
</dbReference>
<evidence type="ECO:0000256" key="1">
    <source>
        <dbReference type="ARBA" id="ARBA00008335"/>
    </source>
</evidence>
<comment type="caution">
    <text evidence="4">The sequence shown here is derived from an EMBL/GenBank/DDBJ whole genome shotgun (WGS) entry which is preliminary data.</text>
</comment>
<feature type="transmembrane region" description="Helical" evidence="3">
    <location>
        <begin position="186"/>
        <end position="211"/>
    </location>
</feature>
<feature type="transmembrane region" description="Helical" evidence="3">
    <location>
        <begin position="83"/>
        <end position="102"/>
    </location>
</feature>
<feature type="transmembrane region" description="Helical" evidence="3">
    <location>
        <begin position="739"/>
        <end position="762"/>
    </location>
</feature>
<dbReference type="PANTHER" id="PTHR11328:SF28">
    <property type="entry name" value="MAJOR FACILITATOR SUPERFAMILY DOMAIN-CONTAINING PROTEIN 12"/>
    <property type="match status" value="1"/>
</dbReference>
<feature type="transmembrane region" description="Helical" evidence="3">
    <location>
        <begin position="157"/>
        <end position="174"/>
    </location>
</feature>
<keyword evidence="3" id="KW-0472">Membrane</keyword>
<dbReference type="InterPro" id="IPR039672">
    <property type="entry name" value="MFS_2"/>
</dbReference>
<reference evidence="4 5" key="1">
    <citation type="submission" date="2022-05" db="EMBL/GenBank/DDBJ databases">
        <authorList>
            <consortium name="Genoscope - CEA"/>
            <person name="William W."/>
        </authorList>
    </citation>
    <scope>NUCLEOTIDE SEQUENCE [LARGE SCALE GENOMIC DNA]</scope>
</reference>
<dbReference type="Pfam" id="PF13347">
    <property type="entry name" value="MFS_2"/>
    <property type="match status" value="2"/>
</dbReference>